<gene>
    <name evidence="1" type="ORF">B0T26DRAFT_600655</name>
</gene>
<dbReference type="GeneID" id="85318997"/>
<protein>
    <submittedName>
        <fullName evidence="1">Uncharacterized protein</fullName>
    </submittedName>
</protein>
<evidence type="ECO:0000313" key="2">
    <source>
        <dbReference type="Proteomes" id="UP001172101"/>
    </source>
</evidence>
<accession>A0AA39ZTI4</accession>
<feature type="non-terminal residue" evidence="1">
    <location>
        <position position="66"/>
    </location>
</feature>
<organism evidence="1 2">
    <name type="scientific">Lasiosphaeria miniovina</name>
    <dbReference type="NCBI Taxonomy" id="1954250"/>
    <lineage>
        <taxon>Eukaryota</taxon>
        <taxon>Fungi</taxon>
        <taxon>Dikarya</taxon>
        <taxon>Ascomycota</taxon>
        <taxon>Pezizomycotina</taxon>
        <taxon>Sordariomycetes</taxon>
        <taxon>Sordariomycetidae</taxon>
        <taxon>Sordariales</taxon>
        <taxon>Lasiosphaeriaceae</taxon>
        <taxon>Lasiosphaeria</taxon>
    </lineage>
</organism>
<dbReference type="PANTHER" id="PTHR38167:SF1">
    <property type="entry name" value="C2H2-TYPE DOMAIN-CONTAINING PROTEIN"/>
    <property type="match status" value="1"/>
</dbReference>
<feature type="non-terminal residue" evidence="1">
    <location>
        <position position="1"/>
    </location>
</feature>
<dbReference type="PANTHER" id="PTHR38167">
    <property type="entry name" value="C2H2-TYPE DOMAIN-CONTAINING PROTEIN"/>
    <property type="match status" value="1"/>
</dbReference>
<dbReference type="RefSeq" id="XP_060290174.1">
    <property type="nucleotide sequence ID" value="XM_060435727.1"/>
</dbReference>
<sequence>HAGVIEPDYGCDTWADYDENCYGPVDTGEIQESYPEGLIWTCCEKRGHEDGCKLGRHESDPAKNKQ</sequence>
<evidence type="ECO:0000313" key="1">
    <source>
        <dbReference type="EMBL" id="KAK0703315.1"/>
    </source>
</evidence>
<comment type="caution">
    <text evidence="1">The sequence shown here is derived from an EMBL/GenBank/DDBJ whole genome shotgun (WGS) entry which is preliminary data.</text>
</comment>
<dbReference type="EMBL" id="JAUIRO010000008">
    <property type="protein sequence ID" value="KAK0703315.1"/>
    <property type="molecule type" value="Genomic_DNA"/>
</dbReference>
<keyword evidence="2" id="KW-1185">Reference proteome</keyword>
<proteinExistence type="predicted"/>
<dbReference type="AlphaFoldDB" id="A0AA39ZTI4"/>
<reference evidence="1" key="1">
    <citation type="submission" date="2023-06" db="EMBL/GenBank/DDBJ databases">
        <title>Genome-scale phylogeny and comparative genomics of the fungal order Sordariales.</title>
        <authorList>
            <consortium name="Lawrence Berkeley National Laboratory"/>
            <person name="Hensen N."/>
            <person name="Bonometti L."/>
            <person name="Westerberg I."/>
            <person name="Brannstrom I.O."/>
            <person name="Guillou S."/>
            <person name="Cros-Aarteil S."/>
            <person name="Calhoun S."/>
            <person name="Haridas S."/>
            <person name="Kuo A."/>
            <person name="Mondo S."/>
            <person name="Pangilinan J."/>
            <person name="Riley R."/>
            <person name="LaButti K."/>
            <person name="Andreopoulos B."/>
            <person name="Lipzen A."/>
            <person name="Chen C."/>
            <person name="Yanf M."/>
            <person name="Daum C."/>
            <person name="Ng V."/>
            <person name="Clum A."/>
            <person name="Steindorff A."/>
            <person name="Ohm R."/>
            <person name="Martin F."/>
            <person name="Silar P."/>
            <person name="Natvig D."/>
            <person name="Lalanne C."/>
            <person name="Gautier V."/>
            <person name="Ament-velasquez S.L."/>
            <person name="Kruys A."/>
            <person name="Hutchinson M.I."/>
            <person name="Powell A.J."/>
            <person name="Barry K."/>
            <person name="Miller A.N."/>
            <person name="Grigoriev I.V."/>
            <person name="Debuchy R."/>
            <person name="Gladieux P."/>
            <person name="Thoren M.H."/>
            <person name="Johannesson H."/>
        </authorList>
    </citation>
    <scope>NUCLEOTIDE SEQUENCE</scope>
    <source>
        <strain evidence="1">SMH2392-1A</strain>
    </source>
</reference>
<dbReference type="Proteomes" id="UP001172101">
    <property type="component" value="Unassembled WGS sequence"/>
</dbReference>
<name>A0AA39ZTI4_9PEZI</name>